<comment type="caution">
    <text evidence="5">The sequence shown here is derived from an EMBL/GenBank/DDBJ whole genome shotgun (WGS) entry which is preliminary data.</text>
</comment>
<dbReference type="SMART" id="SM00287">
    <property type="entry name" value="SH3b"/>
    <property type="match status" value="2"/>
</dbReference>
<evidence type="ECO:0000259" key="3">
    <source>
        <dbReference type="PROSITE" id="PS51272"/>
    </source>
</evidence>
<dbReference type="eggNOG" id="COG4193">
    <property type="taxonomic scope" value="Bacteria"/>
</dbReference>
<sequence length="689" mass="75433">MKKLATIMVTLFIIGSLLIPTAAFAKSDLTGHYFEYSMTQLIDQGIIGGFGDGSYRPDKSITRAEFTAFLIRSLGLSTNSNDTKESFSDVKRSEWYYYPIEVASNYNLVGGYSNGQFKPNANITREQMAALIARALKFKGVQSAKESLTFKDSSKISPMFKPSIQSIVYLNIMAGTSDELFSPKDYTTRGQTSAVLLRMLNQIKNPKLVISNTKYNVNFDSVVNTQMNRTPKADGTGVFIASRKMVEYYANPNNFEKGTDEYLQFLDLSKTTNITASEINQKVLTNVGTLSGQGSAFIKAGSQNSVNEIYLIAHALHETGNGKSTLAKGIPVNDKGQIVDKSKAKYTVYNFFGLGAYDSNPINDGAKNAFERKWFTPEAAIIGGASEIVKNYISAGQNTLYKMRWNPDKPGTHQYATHTVWAVSQTKKMDTIYGKIDNYIMKYDVPNYQNQPGKTSKPTGAAIYHVDTSFPGKKGKVTVAGNLNFREGPTTSFSVINQLANNTTVTINGENGGWYNITASGKTGWVSGNYIDIQVSDTSLAGKKGKTTVAELNFRDGPSTGFSVIGKLKQGTDVTLVGELSGWYKIKADGKIGWVSKSYVEILMNSASIASLEKDTEPEISEFRTQLGITKQSVLLQSSLDPTNAEISGDIAADMPVTVIDEQKGHLLISIGNDMGWVLKETVQIYKEG</sequence>
<name>W4VP49_9BACI</name>
<dbReference type="EMBL" id="BAVS01000041">
    <property type="protein sequence ID" value="GAE95165.1"/>
    <property type="molecule type" value="Genomic_DNA"/>
</dbReference>
<evidence type="ECO:0000313" key="5">
    <source>
        <dbReference type="EMBL" id="GAE95165.1"/>
    </source>
</evidence>
<evidence type="ECO:0000256" key="2">
    <source>
        <dbReference type="SAM" id="SignalP"/>
    </source>
</evidence>
<dbReference type="STRING" id="1298598.JCM21714_4378"/>
<dbReference type="PANTHER" id="PTHR34408">
    <property type="entry name" value="FAMILY PROTEIN, PUTATIVE-RELATED"/>
    <property type="match status" value="1"/>
</dbReference>
<dbReference type="PANTHER" id="PTHR34408:SF1">
    <property type="entry name" value="GLYCOSYL HYDROLASE FAMILY 19 DOMAIN-CONTAINING PROTEIN HI_1415"/>
    <property type="match status" value="1"/>
</dbReference>
<feature type="chain" id="PRO_5004852108" description="Beta-N-acetylglucosaminidase" evidence="2">
    <location>
        <begin position="26"/>
        <end position="689"/>
    </location>
</feature>
<evidence type="ECO:0000313" key="6">
    <source>
        <dbReference type="Proteomes" id="UP000019102"/>
    </source>
</evidence>
<dbReference type="InterPro" id="IPR003646">
    <property type="entry name" value="SH3-like_bac-type"/>
</dbReference>
<dbReference type="OrthoDB" id="9816557at2"/>
<proteinExistence type="predicted"/>
<protein>
    <recommendedName>
        <fullName evidence="7">Beta-N-acetylglucosaminidase</fullName>
    </recommendedName>
</protein>
<gene>
    <name evidence="5" type="ORF">JCM21714_4378</name>
</gene>
<accession>W4VP49</accession>
<feature type="domain" description="SH3b" evidence="4">
    <location>
        <begin position="472"/>
        <end position="535"/>
    </location>
</feature>
<dbReference type="InterPro" id="IPR002901">
    <property type="entry name" value="MGlyc_endo_b_GlcNAc-like_dom"/>
</dbReference>
<feature type="domain" description="SLH" evidence="3">
    <location>
        <begin position="147"/>
        <end position="210"/>
    </location>
</feature>
<dbReference type="eggNOG" id="COG3807">
    <property type="taxonomic scope" value="Bacteria"/>
</dbReference>
<feature type="signal peptide" evidence="2">
    <location>
        <begin position="1"/>
        <end position="25"/>
    </location>
</feature>
<feature type="domain" description="SLH" evidence="3">
    <location>
        <begin position="21"/>
        <end position="82"/>
    </location>
</feature>
<dbReference type="Pfam" id="PF01832">
    <property type="entry name" value="Glucosaminidase"/>
    <property type="match status" value="1"/>
</dbReference>
<dbReference type="Proteomes" id="UP000019102">
    <property type="component" value="Unassembled WGS sequence"/>
</dbReference>
<evidence type="ECO:0008006" key="7">
    <source>
        <dbReference type="Google" id="ProtNLM"/>
    </source>
</evidence>
<dbReference type="Pfam" id="PF00395">
    <property type="entry name" value="SLH"/>
    <property type="match status" value="3"/>
</dbReference>
<dbReference type="AlphaFoldDB" id="W4VP49"/>
<keyword evidence="1 2" id="KW-0732">Signal</keyword>
<dbReference type="Gene3D" id="2.30.30.40">
    <property type="entry name" value="SH3 Domains"/>
    <property type="match status" value="2"/>
</dbReference>
<feature type="domain" description="SH3b" evidence="4">
    <location>
        <begin position="542"/>
        <end position="604"/>
    </location>
</feature>
<dbReference type="SMART" id="SM00047">
    <property type="entry name" value="LYZ2"/>
    <property type="match status" value="1"/>
</dbReference>
<dbReference type="RefSeq" id="WP_035725940.1">
    <property type="nucleotide sequence ID" value="NZ_BAVS01000041.1"/>
</dbReference>
<feature type="domain" description="SLH" evidence="3">
    <location>
        <begin position="83"/>
        <end position="146"/>
    </location>
</feature>
<dbReference type="InterPro" id="IPR052354">
    <property type="entry name" value="Cell_Wall_Dynamics_Protein"/>
</dbReference>
<dbReference type="GO" id="GO:0004040">
    <property type="term" value="F:amidase activity"/>
    <property type="evidence" value="ECO:0007669"/>
    <property type="project" value="InterPro"/>
</dbReference>
<organism evidence="5 6">
    <name type="scientific">Gracilibacillus boraciitolerans JCM 21714</name>
    <dbReference type="NCBI Taxonomy" id="1298598"/>
    <lineage>
        <taxon>Bacteria</taxon>
        <taxon>Bacillati</taxon>
        <taxon>Bacillota</taxon>
        <taxon>Bacilli</taxon>
        <taxon>Bacillales</taxon>
        <taxon>Bacillaceae</taxon>
        <taxon>Gracilibacillus</taxon>
    </lineage>
</organism>
<dbReference type="InterPro" id="IPR001119">
    <property type="entry name" value="SLH_dom"/>
</dbReference>
<keyword evidence="6" id="KW-1185">Reference proteome</keyword>
<dbReference type="PROSITE" id="PS51272">
    <property type="entry name" value="SLH"/>
    <property type="match status" value="3"/>
</dbReference>
<evidence type="ECO:0000256" key="1">
    <source>
        <dbReference type="ARBA" id="ARBA00022729"/>
    </source>
</evidence>
<dbReference type="Pfam" id="PF08239">
    <property type="entry name" value="SH3_3"/>
    <property type="match status" value="2"/>
</dbReference>
<evidence type="ECO:0000259" key="4">
    <source>
        <dbReference type="PROSITE" id="PS51781"/>
    </source>
</evidence>
<dbReference type="PROSITE" id="PS51781">
    <property type="entry name" value="SH3B"/>
    <property type="match status" value="2"/>
</dbReference>
<reference evidence="5 6" key="1">
    <citation type="journal article" date="2014" name="Genome Announc.">
        <title>Draft Genome Sequence of the Boron-Tolerant and Moderately Halotolerant Bacterium Gracilibacillus boraciitolerans JCM 21714T.</title>
        <authorList>
            <person name="Ahmed I."/>
            <person name="Oshima K."/>
            <person name="Suda W."/>
            <person name="Kitamura K."/>
            <person name="Iida T."/>
            <person name="Ohmori Y."/>
            <person name="Fujiwara T."/>
            <person name="Hattori M."/>
            <person name="Ohkuma M."/>
        </authorList>
    </citation>
    <scope>NUCLEOTIDE SEQUENCE [LARGE SCALE GENOMIC DNA]</scope>
    <source>
        <strain evidence="5 6">JCM 21714</strain>
    </source>
</reference>